<reference evidence="3" key="1">
    <citation type="journal article" date="2020" name="Fungal Divers.">
        <title>Resolving the Mortierellaceae phylogeny through synthesis of multi-gene phylogenetics and phylogenomics.</title>
        <authorList>
            <person name="Vandepol N."/>
            <person name="Liber J."/>
            <person name="Desiro A."/>
            <person name="Na H."/>
            <person name="Kennedy M."/>
            <person name="Barry K."/>
            <person name="Grigoriev I.V."/>
            <person name="Miller A.N."/>
            <person name="O'Donnell K."/>
            <person name="Stajich J.E."/>
            <person name="Bonito G."/>
        </authorList>
    </citation>
    <scope>NUCLEOTIDE SEQUENCE</scope>
    <source>
        <strain evidence="3">KOD1015</strain>
    </source>
</reference>
<dbReference type="InterPro" id="IPR036691">
    <property type="entry name" value="Endo/exonu/phosph_ase_sf"/>
</dbReference>
<name>A0A9P6KE69_9FUNG</name>
<keyword evidence="4" id="KW-1185">Reference proteome</keyword>
<proteinExistence type="predicted"/>
<gene>
    <name evidence="3" type="primary">ANGEL1</name>
    <name evidence="3" type="ORF">BGW38_001550</name>
</gene>
<comment type="caution">
    <text evidence="3">The sequence shown here is derived from an EMBL/GenBank/DDBJ whole genome shotgun (WGS) entry which is preliminary data.</text>
</comment>
<evidence type="ECO:0000313" key="3">
    <source>
        <dbReference type="EMBL" id="KAF9581427.1"/>
    </source>
</evidence>
<feature type="domain" description="Endonuclease/exonuclease/phosphatase" evidence="2">
    <location>
        <begin position="7"/>
        <end position="136"/>
    </location>
</feature>
<evidence type="ECO:0000313" key="4">
    <source>
        <dbReference type="Proteomes" id="UP000780801"/>
    </source>
</evidence>
<dbReference type="InterPro" id="IPR050410">
    <property type="entry name" value="CCR4/nocturin_mRNA_transcr"/>
</dbReference>
<sequence length="326" mass="36888">MSSKSLDMYCLQELDETDYHDTFRPTLEKWGYGSVFKKRNGDKTDGCAFFYRQSTVEVIEIRTVDYHTNAFVDRDNIGIVALLDLKQGKSRGMIKLAQLRMLLEEAESMIRRAHSEDTPFVLCGDMNALPQSMIVKYLINESVDVSTMPETYMSGQEKGKIPRGCFHNSIDTFCKAFQPTLEENKNGDDQGPETGQETENGKISPVISQPFALKSTYPIPGSRRGPSRTGHDEYWTTFHLMAKQVCDYIFYGYLRTSSLAKTSTYHGEQVRLEAVSNSRLPCSELSKSCKGLPALDFGSDHLSLVTKFRFVKEAAKQRKKAARTIE</sequence>
<dbReference type="Gene3D" id="3.60.10.10">
    <property type="entry name" value="Endonuclease/exonuclease/phosphatase"/>
    <property type="match status" value="1"/>
</dbReference>
<dbReference type="GO" id="GO:0000175">
    <property type="term" value="F:3'-5'-RNA exonuclease activity"/>
    <property type="evidence" value="ECO:0007669"/>
    <property type="project" value="TreeGrafter"/>
</dbReference>
<accession>A0A9P6KE69</accession>
<protein>
    <submittedName>
        <fullName evidence="3">Protein angel 1</fullName>
    </submittedName>
</protein>
<organism evidence="3 4">
    <name type="scientific">Lunasporangiospora selenospora</name>
    <dbReference type="NCBI Taxonomy" id="979761"/>
    <lineage>
        <taxon>Eukaryota</taxon>
        <taxon>Fungi</taxon>
        <taxon>Fungi incertae sedis</taxon>
        <taxon>Mucoromycota</taxon>
        <taxon>Mortierellomycotina</taxon>
        <taxon>Mortierellomycetes</taxon>
        <taxon>Mortierellales</taxon>
        <taxon>Mortierellaceae</taxon>
        <taxon>Lunasporangiospora</taxon>
    </lineage>
</organism>
<dbReference type="PANTHER" id="PTHR12121">
    <property type="entry name" value="CARBON CATABOLITE REPRESSOR PROTEIN 4"/>
    <property type="match status" value="1"/>
</dbReference>
<evidence type="ECO:0000256" key="1">
    <source>
        <dbReference type="SAM" id="MobiDB-lite"/>
    </source>
</evidence>
<dbReference type="Pfam" id="PF03372">
    <property type="entry name" value="Exo_endo_phos"/>
    <property type="match status" value="1"/>
</dbReference>
<feature type="region of interest" description="Disordered" evidence="1">
    <location>
        <begin position="181"/>
        <end position="205"/>
    </location>
</feature>
<evidence type="ECO:0000259" key="2">
    <source>
        <dbReference type="Pfam" id="PF03372"/>
    </source>
</evidence>
<dbReference type="InterPro" id="IPR005135">
    <property type="entry name" value="Endo/exonuclease/phosphatase"/>
</dbReference>
<dbReference type="PANTHER" id="PTHR12121:SF34">
    <property type="entry name" value="PROTEIN ANGEL"/>
    <property type="match status" value="1"/>
</dbReference>
<dbReference type="SUPFAM" id="SSF56219">
    <property type="entry name" value="DNase I-like"/>
    <property type="match status" value="1"/>
</dbReference>
<dbReference type="EMBL" id="JAABOA010001497">
    <property type="protein sequence ID" value="KAF9581427.1"/>
    <property type="molecule type" value="Genomic_DNA"/>
</dbReference>
<dbReference type="OrthoDB" id="428734at2759"/>
<dbReference type="Proteomes" id="UP000780801">
    <property type="component" value="Unassembled WGS sequence"/>
</dbReference>
<dbReference type="AlphaFoldDB" id="A0A9P6KE69"/>